<dbReference type="EMBL" id="VSSQ01008112">
    <property type="protein sequence ID" value="MPM37920.1"/>
    <property type="molecule type" value="Genomic_DNA"/>
</dbReference>
<dbReference type="Gene3D" id="3.30.1420.10">
    <property type="match status" value="1"/>
</dbReference>
<dbReference type="PANTHER" id="PTHR37010:SF1">
    <property type="entry name" value="SULFURTRANSFERASE TUSE"/>
    <property type="match status" value="1"/>
</dbReference>
<evidence type="ECO:0000256" key="3">
    <source>
        <dbReference type="ARBA" id="ARBA00022490"/>
    </source>
</evidence>
<dbReference type="GO" id="GO:0002143">
    <property type="term" value="P:tRNA wobble position uridine thiolation"/>
    <property type="evidence" value="ECO:0007669"/>
    <property type="project" value="TreeGrafter"/>
</dbReference>
<dbReference type="GO" id="GO:0016491">
    <property type="term" value="F:oxidoreductase activity"/>
    <property type="evidence" value="ECO:0007669"/>
    <property type="project" value="UniProtKB-KW"/>
</dbReference>
<dbReference type="Gene3D" id="1.10.10.370">
    <property type="entry name" value="DsrC-like protein, C-terminal domain"/>
    <property type="match status" value="1"/>
</dbReference>
<dbReference type="EC" id="1.8.99.5" evidence="4"/>
<accession>A0A644ZAK1</accession>
<comment type="caution">
    <text evidence="4">The sequence shown here is derived from an EMBL/GenBank/DDBJ whole genome shotgun (WGS) entry which is preliminary data.</text>
</comment>
<dbReference type="PANTHER" id="PTHR37010">
    <property type="entry name" value="SULFURTRANSFERASE TUSE"/>
    <property type="match status" value="1"/>
</dbReference>
<dbReference type="SUPFAM" id="SSF69721">
    <property type="entry name" value="DsrC, the gamma subunit of dissimilatory sulfite reductase"/>
    <property type="match status" value="1"/>
</dbReference>
<gene>
    <name evidence="4" type="primary">dsvC_6</name>
    <name evidence="4" type="ORF">SDC9_84541</name>
</gene>
<sequence length="101" mass="11084">MSGLLDSVKFNADGYLEDPNAWTPELGTEIAKREGITLTDRHWVVINYARNEWKTKGEAPTLRNITKNTDVDTKELYGLFPGGPGKLAAKVAGLHKPTGCI</sequence>
<comment type="similarity">
    <text evidence="2">Belongs to the DsrC/TusE family.</text>
</comment>
<dbReference type="InterPro" id="IPR043163">
    <property type="entry name" value="DsrC-like_N"/>
</dbReference>
<evidence type="ECO:0000256" key="2">
    <source>
        <dbReference type="ARBA" id="ARBA00005718"/>
    </source>
</evidence>
<comment type="subcellular location">
    <subcellularLocation>
        <location evidence="1">Cytoplasm</location>
    </subcellularLocation>
</comment>
<name>A0A644ZAK1_9ZZZZ</name>
<keyword evidence="4" id="KW-0560">Oxidoreductase</keyword>
<reference evidence="4" key="1">
    <citation type="submission" date="2019-08" db="EMBL/GenBank/DDBJ databases">
        <authorList>
            <person name="Kucharzyk K."/>
            <person name="Murdoch R.W."/>
            <person name="Higgins S."/>
            <person name="Loffler F."/>
        </authorList>
    </citation>
    <scope>NUCLEOTIDE SEQUENCE</scope>
</reference>
<dbReference type="Pfam" id="PF04358">
    <property type="entry name" value="DsrC"/>
    <property type="match status" value="1"/>
</dbReference>
<organism evidence="4">
    <name type="scientific">bioreactor metagenome</name>
    <dbReference type="NCBI Taxonomy" id="1076179"/>
    <lineage>
        <taxon>unclassified sequences</taxon>
        <taxon>metagenomes</taxon>
        <taxon>ecological metagenomes</taxon>
    </lineage>
</organism>
<dbReference type="PIRSF" id="PIRSF006223">
    <property type="entry name" value="DsrC_TusE"/>
    <property type="match status" value="1"/>
</dbReference>
<dbReference type="InterPro" id="IPR007453">
    <property type="entry name" value="DsrC/TusE"/>
</dbReference>
<keyword evidence="3" id="KW-0963">Cytoplasm</keyword>
<dbReference type="GO" id="GO:0005737">
    <property type="term" value="C:cytoplasm"/>
    <property type="evidence" value="ECO:0007669"/>
    <property type="project" value="UniProtKB-SubCell"/>
</dbReference>
<dbReference type="InterPro" id="IPR042072">
    <property type="entry name" value="DsrC-like_C"/>
</dbReference>
<protein>
    <submittedName>
        <fullName evidence="4">Sulfite reductase, dissimilatory-type subunit gamma</fullName>
        <ecNumber evidence="4">1.8.99.5</ecNumber>
    </submittedName>
</protein>
<dbReference type="GO" id="GO:0097163">
    <property type="term" value="F:sulfur carrier activity"/>
    <property type="evidence" value="ECO:0007669"/>
    <property type="project" value="TreeGrafter"/>
</dbReference>
<dbReference type="InterPro" id="IPR025526">
    <property type="entry name" value="DsrC-like_dom_sf"/>
</dbReference>
<dbReference type="NCBIfam" id="TIGR03342">
    <property type="entry name" value="dsrC_tusE_dsvC"/>
    <property type="match status" value="1"/>
</dbReference>
<dbReference type="AlphaFoldDB" id="A0A644ZAK1"/>
<proteinExistence type="inferred from homology"/>
<evidence type="ECO:0000256" key="1">
    <source>
        <dbReference type="ARBA" id="ARBA00004496"/>
    </source>
</evidence>
<evidence type="ECO:0000313" key="4">
    <source>
        <dbReference type="EMBL" id="MPM37920.1"/>
    </source>
</evidence>